<feature type="chain" id="PRO_5022153404" description="Tat pathway signal protein" evidence="2">
    <location>
        <begin position="31"/>
        <end position="176"/>
    </location>
</feature>
<evidence type="ECO:0000256" key="1">
    <source>
        <dbReference type="SAM" id="MobiDB-lite"/>
    </source>
</evidence>
<keyword evidence="4" id="KW-1185">Reference proteome</keyword>
<dbReference type="RefSeq" id="WP_142554498.1">
    <property type="nucleotide sequence ID" value="NZ_VIFX01000035.1"/>
</dbReference>
<dbReference type="Proteomes" id="UP000315759">
    <property type="component" value="Unassembled WGS sequence"/>
</dbReference>
<accession>A0A544VVS1</accession>
<gene>
    <name evidence="3" type="ORF">D8S82_23990</name>
</gene>
<organism evidence="3 4">
    <name type="scientific">Mycolicibacterium hodleri</name>
    <dbReference type="NCBI Taxonomy" id="49897"/>
    <lineage>
        <taxon>Bacteria</taxon>
        <taxon>Bacillati</taxon>
        <taxon>Actinomycetota</taxon>
        <taxon>Actinomycetes</taxon>
        <taxon>Mycobacteriales</taxon>
        <taxon>Mycobacteriaceae</taxon>
        <taxon>Mycolicibacterium</taxon>
    </lineage>
</organism>
<reference evidence="3 4" key="1">
    <citation type="submission" date="2018-10" db="EMBL/GenBank/DDBJ databases">
        <title>Draft genome of Mycobacterium hodleri strain B.</title>
        <authorList>
            <person name="Amande T.J."/>
            <person name="Mcgenity T.J."/>
        </authorList>
    </citation>
    <scope>NUCLEOTIDE SEQUENCE [LARGE SCALE GENOMIC DNA]</scope>
    <source>
        <strain evidence="3 4">B</strain>
    </source>
</reference>
<comment type="caution">
    <text evidence="3">The sequence shown here is derived from an EMBL/GenBank/DDBJ whole genome shotgun (WGS) entry which is preliminary data.</text>
</comment>
<protein>
    <recommendedName>
        <fullName evidence="5">Tat pathway signal protein</fullName>
    </recommendedName>
</protein>
<proteinExistence type="predicted"/>
<sequence length="176" mass="16946">MPSTLPTVSRRRVLVGAAALALLGGTAATACGSSLPVKDVDALIGVLERARDDSQLAGNAAAAAAPKIAAALSVVADQRAAHARALTDEITRISGEAPTTSASTSASSTSATPTTSGPPPKPPTTADVVAALKQSADGAGLLATQQSGYRAGLLGSIAAACTAAATVTLATSGVTS</sequence>
<evidence type="ECO:0000313" key="4">
    <source>
        <dbReference type="Proteomes" id="UP000315759"/>
    </source>
</evidence>
<keyword evidence="2" id="KW-0732">Signal</keyword>
<evidence type="ECO:0000256" key="2">
    <source>
        <dbReference type="SAM" id="SignalP"/>
    </source>
</evidence>
<evidence type="ECO:0008006" key="5">
    <source>
        <dbReference type="Google" id="ProtNLM"/>
    </source>
</evidence>
<dbReference type="PROSITE" id="PS51318">
    <property type="entry name" value="TAT"/>
    <property type="match status" value="1"/>
</dbReference>
<name>A0A544VVS1_9MYCO</name>
<feature type="compositionally biased region" description="Low complexity" evidence="1">
    <location>
        <begin position="97"/>
        <end position="115"/>
    </location>
</feature>
<dbReference type="EMBL" id="VIFX01000035">
    <property type="protein sequence ID" value="TQR84095.1"/>
    <property type="molecule type" value="Genomic_DNA"/>
</dbReference>
<dbReference type="AlphaFoldDB" id="A0A544VVS1"/>
<evidence type="ECO:0000313" key="3">
    <source>
        <dbReference type="EMBL" id="TQR84095.1"/>
    </source>
</evidence>
<dbReference type="InterPro" id="IPR006311">
    <property type="entry name" value="TAT_signal"/>
</dbReference>
<feature type="region of interest" description="Disordered" evidence="1">
    <location>
        <begin position="91"/>
        <end position="126"/>
    </location>
</feature>
<feature type="signal peptide" evidence="2">
    <location>
        <begin position="1"/>
        <end position="30"/>
    </location>
</feature>